<dbReference type="InterPro" id="IPR012340">
    <property type="entry name" value="NA-bd_OB-fold"/>
</dbReference>
<dbReference type="RefSeq" id="WP_310311210.1">
    <property type="nucleotide sequence ID" value="NZ_JAVDWU010000001.1"/>
</dbReference>
<dbReference type="InterPro" id="IPR052069">
    <property type="entry name" value="Ca-reg_mRNA-binding_domain"/>
</dbReference>
<comment type="subcellular location">
    <subcellularLocation>
        <location evidence="2">Cytoplasm</location>
    </subcellularLocation>
</comment>
<dbReference type="InterPro" id="IPR019844">
    <property type="entry name" value="CSD_CS"/>
</dbReference>
<dbReference type="Pfam" id="PF00313">
    <property type="entry name" value="CSD"/>
    <property type="match status" value="1"/>
</dbReference>
<name>A0ABU1WGZ1_9BURK</name>
<evidence type="ECO:0000256" key="1">
    <source>
        <dbReference type="ARBA" id="ARBA00022553"/>
    </source>
</evidence>
<dbReference type="PROSITE" id="PS51857">
    <property type="entry name" value="CSD_2"/>
    <property type="match status" value="1"/>
</dbReference>
<dbReference type="EMBL" id="JAVDWU010000001">
    <property type="protein sequence ID" value="MDR7148526.1"/>
    <property type="molecule type" value="Genomic_DNA"/>
</dbReference>
<comment type="caution">
    <text evidence="5">The sequence shown here is derived from an EMBL/GenBank/DDBJ whole genome shotgun (WGS) entry which is preliminary data.</text>
</comment>
<dbReference type="SMART" id="SM00357">
    <property type="entry name" value="CSP"/>
    <property type="match status" value="1"/>
</dbReference>
<evidence type="ECO:0000256" key="3">
    <source>
        <dbReference type="SAM" id="Phobius"/>
    </source>
</evidence>
<dbReference type="Pfam" id="PF06961">
    <property type="entry name" value="DUF1294"/>
    <property type="match status" value="1"/>
</dbReference>
<feature type="transmembrane region" description="Helical" evidence="3">
    <location>
        <begin position="147"/>
        <end position="166"/>
    </location>
</feature>
<dbReference type="Gene3D" id="2.40.50.140">
    <property type="entry name" value="Nucleic acid-binding proteins"/>
    <property type="match status" value="1"/>
</dbReference>
<reference evidence="5 6" key="1">
    <citation type="submission" date="2023-07" db="EMBL/GenBank/DDBJ databases">
        <title>Sorghum-associated microbial communities from plants grown in Nebraska, USA.</title>
        <authorList>
            <person name="Schachtman D."/>
        </authorList>
    </citation>
    <scope>NUCLEOTIDE SEQUENCE [LARGE SCALE GENOMIC DNA]</scope>
    <source>
        <strain evidence="5 6">4249</strain>
    </source>
</reference>
<dbReference type="SUPFAM" id="SSF50249">
    <property type="entry name" value="Nucleic acid-binding proteins"/>
    <property type="match status" value="1"/>
</dbReference>
<dbReference type="PANTHER" id="PTHR12962:SF1">
    <property type="entry name" value="COLD SHOCK DOMAIN-CONTAINING PROTEIN CG9705"/>
    <property type="match status" value="1"/>
</dbReference>
<gene>
    <name evidence="5" type="ORF">J2W49_000454</name>
</gene>
<dbReference type="InterPro" id="IPR011129">
    <property type="entry name" value="CSD"/>
</dbReference>
<dbReference type="InterPro" id="IPR002059">
    <property type="entry name" value="CSP_DNA-bd"/>
</dbReference>
<evidence type="ECO:0000256" key="2">
    <source>
        <dbReference type="RuleBase" id="RU000408"/>
    </source>
</evidence>
<keyword evidence="6" id="KW-1185">Reference proteome</keyword>
<keyword evidence="3" id="KW-0472">Membrane</keyword>
<organism evidence="5 6">
    <name type="scientific">Hydrogenophaga palleronii</name>
    <dbReference type="NCBI Taxonomy" id="65655"/>
    <lineage>
        <taxon>Bacteria</taxon>
        <taxon>Pseudomonadati</taxon>
        <taxon>Pseudomonadota</taxon>
        <taxon>Betaproteobacteria</taxon>
        <taxon>Burkholderiales</taxon>
        <taxon>Comamonadaceae</taxon>
        <taxon>Hydrogenophaga</taxon>
    </lineage>
</organism>
<protein>
    <submittedName>
        <fullName evidence="5">Uncharacterized membrane protein YsdA (DUF1294 family)/cold shock CspA family protein</fullName>
    </submittedName>
</protein>
<dbReference type="PANTHER" id="PTHR12962">
    <property type="entry name" value="CALCIUM-REGULATED HEAT STABLE PROTEIN CRHSP-24-RELATED"/>
    <property type="match status" value="1"/>
</dbReference>
<keyword evidence="3" id="KW-1133">Transmembrane helix</keyword>
<feature type="transmembrane region" description="Helical" evidence="3">
    <location>
        <begin position="85"/>
        <end position="108"/>
    </location>
</feature>
<keyword evidence="3" id="KW-0812">Transmembrane</keyword>
<feature type="transmembrane region" description="Helical" evidence="3">
    <location>
        <begin position="114"/>
        <end position="135"/>
    </location>
</feature>
<evidence type="ECO:0000259" key="4">
    <source>
        <dbReference type="PROSITE" id="PS51857"/>
    </source>
</evidence>
<keyword evidence="1" id="KW-0597">Phosphoprotein</keyword>
<accession>A0ABU1WGZ1</accession>
<dbReference type="InterPro" id="IPR010718">
    <property type="entry name" value="DUF1294"/>
</dbReference>
<sequence>MRFSGAIKTWNDDRGFGFIEADQGGQEVFVHIKAFSSRAGRPQLNQRVTFEVELNRDGKKRAKNVEVAKPARLTKARQSHPSAQWGTASMFAILAFGIVYLAVAFVWSVPGWMAMGYIIASIVCFGAYAADKSAAVSGGWRISERNLLLLGLAGGWPGAIVAQQFLRHKSSKASFRSAFWATVVLNIAGFIAINSPFV</sequence>
<evidence type="ECO:0000313" key="5">
    <source>
        <dbReference type="EMBL" id="MDR7148526.1"/>
    </source>
</evidence>
<feature type="transmembrane region" description="Helical" evidence="3">
    <location>
        <begin position="178"/>
        <end position="197"/>
    </location>
</feature>
<proteinExistence type="predicted"/>
<feature type="domain" description="CSD" evidence="4">
    <location>
        <begin position="2"/>
        <end position="67"/>
    </location>
</feature>
<dbReference type="PROSITE" id="PS00352">
    <property type="entry name" value="CSD_1"/>
    <property type="match status" value="1"/>
</dbReference>
<dbReference type="Proteomes" id="UP001265700">
    <property type="component" value="Unassembled WGS sequence"/>
</dbReference>
<dbReference type="CDD" id="cd04458">
    <property type="entry name" value="CSP_CDS"/>
    <property type="match status" value="1"/>
</dbReference>
<evidence type="ECO:0000313" key="6">
    <source>
        <dbReference type="Proteomes" id="UP001265700"/>
    </source>
</evidence>